<evidence type="ECO:0000313" key="3">
    <source>
        <dbReference type="EMBL" id="KAF2743891.1"/>
    </source>
</evidence>
<feature type="compositionally biased region" description="Basic and acidic residues" evidence="2">
    <location>
        <begin position="229"/>
        <end position="250"/>
    </location>
</feature>
<dbReference type="Gene3D" id="6.10.250.3180">
    <property type="match status" value="1"/>
</dbReference>
<dbReference type="PANTHER" id="PTHR15141:SF76">
    <property type="entry name" value="TRANSCRIPTION ELONGATION FACTOR B POLYPEPTIDE 3"/>
    <property type="match status" value="1"/>
</dbReference>
<dbReference type="Proteomes" id="UP000799440">
    <property type="component" value="Unassembled WGS sequence"/>
</dbReference>
<name>A0A6A6V3L6_9PLEO</name>
<evidence type="ECO:0008006" key="5">
    <source>
        <dbReference type="Google" id="ProtNLM"/>
    </source>
</evidence>
<dbReference type="InterPro" id="IPR051870">
    <property type="entry name" value="Elongin-A_domain"/>
</dbReference>
<reference evidence="3" key="1">
    <citation type="journal article" date="2020" name="Stud. Mycol.">
        <title>101 Dothideomycetes genomes: a test case for predicting lifestyles and emergence of pathogens.</title>
        <authorList>
            <person name="Haridas S."/>
            <person name="Albert R."/>
            <person name="Binder M."/>
            <person name="Bloem J."/>
            <person name="Labutti K."/>
            <person name="Salamov A."/>
            <person name="Andreopoulos B."/>
            <person name="Baker S."/>
            <person name="Barry K."/>
            <person name="Bills G."/>
            <person name="Bluhm B."/>
            <person name="Cannon C."/>
            <person name="Castanera R."/>
            <person name="Culley D."/>
            <person name="Daum C."/>
            <person name="Ezra D."/>
            <person name="Gonzalez J."/>
            <person name="Henrissat B."/>
            <person name="Kuo A."/>
            <person name="Liang C."/>
            <person name="Lipzen A."/>
            <person name="Lutzoni F."/>
            <person name="Magnuson J."/>
            <person name="Mondo S."/>
            <person name="Nolan M."/>
            <person name="Ohm R."/>
            <person name="Pangilinan J."/>
            <person name="Park H.-J."/>
            <person name="Ramirez L."/>
            <person name="Alfaro M."/>
            <person name="Sun H."/>
            <person name="Tritt A."/>
            <person name="Yoshinaga Y."/>
            <person name="Zwiers L.-H."/>
            <person name="Turgeon B."/>
            <person name="Goodwin S."/>
            <person name="Spatafora J."/>
            <person name="Crous P."/>
            <person name="Grigoriev I."/>
        </authorList>
    </citation>
    <scope>NUCLEOTIDE SEQUENCE</scope>
    <source>
        <strain evidence="3">CBS 119925</strain>
    </source>
</reference>
<gene>
    <name evidence="3" type="ORF">M011DRAFT_480418</name>
</gene>
<dbReference type="GO" id="GO:0070449">
    <property type="term" value="C:elongin complex"/>
    <property type="evidence" value="ECO:0007669"/>
    <property type="project" value="InterPro"/>
</dbReference>
<evidence type="ECO:0000256" key="2">
    <source>
        <dbReference type="SAM" id="MobiDB-lite"/>
    </source>
</evidence>
<feature type="compositionally biased region" description="Low complexity" evidence="2">
    <location>
        <begin position="213"/>
        <end position="228"/>
    </location>
</feature>
<feature type="coiled-coil region" evidence="1">
    <location>
        <begin position="95"/>
        <end position="126"/>
    </location>
</feature>
<sequence>MPAQTLYDLARTRLIASIDLLDDIGDLPYTFMSPILKHILSASQLLTLERNSPQIVGETGELWLKFIQRDIPNWESKPHEPKDPKNWSKVYFKLLREAEREKQAEDAALRAKLRALKEEKEGQKSQILVGAMPTRRPVSSGWGGSGSSTAPSKTGKAALDKLRRGMHDQKLAYGPQALRLPAHVLAQRKGQVTAAPQRMIRTMELERQRKSHAGATSSPASSNPASQESGKEAERKPVRRNETRETDLIRPKPAASPERPRLPPGQTFTAPKIRKVTAVGAAAETPSAKNQGVGAVKKKRETPALFMPQKKRKVG</sequence>
<dbReference type="AlphaFoldDB" id="A0A6A6V3L6"/>
<dbReference type="OrthoDB" id="21513at2759"/>
<organism evidence="3 4">
    <name type="scientific">Sporormia fimetaria CBS 119925</name>
    <dbReference type="NCBI Taxonomy" id="1340428"/>
    <lineage>
        <taxon>Eukaryota</taxon>
        <taxon>Fungi</taxon>
        <taxon>Dikarya</taxon>
        <taxon>Ascomycota</taxon>
        <taxon>Pezizomycotina</taxon>
        <taxon>Dothideomycetes</taxon>
        <taxon>Pleosporomycetidae</taxon>
        <taxon>Pleosporales</taxon>
        <taxon>Sporormiaceae</taxon>
        <taxon>Sporormia</taxon>
    </lineage>
</organism>
<evidence type="ECO:0000256" key="1">
    <source>
        <dbReference type="SAM" id="Coils"/>
    </source>
</evidence>
<accession>A0A6A6V3L6</accession>
<keyword evidence="4" id="KW-1185">Reference proteome</keyword>
<dbReference type="PANTHER" id="PTHR15141">
    <property type="entry name" value="TRANSCRIPTION ELONGATION FACTOR B POLYPEPTIDE 3"/>
    <property type="match status" value="1"/>
</dbReference>
<dbReference type="GO" id="GO:0006368">
    <property type="term" value="P:transcription elongation by RNA polymerase II"/>
    <property type="evidence" value="ECO:0007669"/>
    <property type="project" value="InterPro"/>
</dbReference>
<dbReference type="Pfam" id="PF06881">
    <property type="entry name" value="Elongin_A"/>
    <property type="match status" value="1"/>
</dbReference>
<keyword evidence="1" id="KW-0175">Coiled coil</keyword>
<dbReference type="InterPro" id="IPR010684">
    <property type="entry name" value="RNA_pol_II_trans_fac_SIII_A"/>
</dbReference>
<feature type="region of interest" description="Disordered" evidence="2">
    <location>
        <begin position="134"/>
        <end position="156"/>
    </location>
</feature>
<evidence type="ECO:0000313" key="4">
    <source>
        <dbReference type="Proteomes" id="UP000799440"/>
    </source>
</evidence>
<proteinExistence type="predicted"/>
<dbReference type="EMBL" id="MU006593">
    <property type="protein sequence ID" value="KAF2743891.1"/>
    <property type="molecule type" value="Genomic_DNA"/>
</dbReference>
<feature type="region of interest" description="Disordered" evidence="2">
    <location>
        <begin position="206"/>
        <end position="315"/>
    </location>
</feature>
<protein>
    <recommendedName>
        <fullName evidence="5">Elongin-A</fullName>
    </recommendedName>
</protein>